<dbReference type="SUPFAM" id="SSF53098">
    <property type="entry name" value="Ribonuclease H-like"/>
    <property type="match status" value="1"/>
</dbReference>
<proteinExistence type="predicted"/>
<dbReference type="InterPro" id="IPR036397">
    <property type="entry name" value="RNaseH_sf"/>
</dbReference>
<evidence type="ECO:0000259" key="1">
    <source>
        <dbReference type="Pfam" id="PF00075"/>
    </source>
</evidence>
<reference evidence="2" key="1">
    <citation type="submission" date="2021-04" db="EMBL/GenBank/DDBJ databases">
        <authorList>
            <person name="Chebbi M.A.C M."/>
        </authorList>
    </citation>
    <scope>NUCLEOTIDE SEQUENCE</scope>
</reference>
<dbReference type="InterPro" id="IPR012337">
    <property type="entry name" value="RNaseH-like_sf"/>
</dbReference>
<dbReference type="Pfam" id="PF00075">
    <property type="entry name" value="RNase_H"/>
    <property type="match status" value="1"/>
</dbReference>
<dbReference type="InterPro" id="IPR002156">
    <property type="entry name" value="RNaseH_domain"/>
</dbReference>
<protein>
    <recommendedName>
        <fullName evidence="1">RNase H type-1 domain-containing protein</fullName>
    </recommendedName>
</protein>
<comment type="caution">
    <text evidence="2">The sequence shown here is derived from an EMBL/GenBank/DDBJ whole genome shotgun (WGS) entry which is preliminary data.</text>
</comment>
<dbReference type="AlphaFoldDB" id="A0A8J2MGY3"/>
<keyword evidence="3" id="KW-1185">Reference proteome</keyword>
<dbReference type="GO" id="GO:0004523">
    <property type="term" value="F:RNA-DNA hybrid ribonuclease activity"/>
    <property type="evidence" value="ECO:0007669"/>
    <property type="project" value="InterPro"/>
</dbReference>
<evidence type="ECO:0000313" key="3">
    <source>
        <dbReference type="Proteomes" id="UP000786811"/>
    </source>
</evidence>
<name>A0A8J2MGY3_COTCN</name>
<organism evidence="2 3">
    <name type="scientific">Cotesia congregata</name>
    <name type="common">Parasitoid wasp</name>
    <name type="synonym">Apanteles congregatus</name>
    <dbReference type="NCBI Taxonomy" id="51543"/>
    <lineage>
        <taxon>Eukaryota</taxon>
        <taxon>Metazoa</taxon>
        <taxon>Ecdysozoa</taxon>
        <taxon>Arthropoda</taxon>
        <taxon>Hexapoda</taxon>
        <taxon>Insecta</taxon>
        <taxon>Pterygota</taxon>
        <taxon>Neoptera</taxon>
        <taxon>Endopterygota</taxon>
        <taxon>Hymenoptera</taxon>
        <taxon>Apocrita</taxon>
        <taxon>Ichneumonoidea</taxon>
        <taxon>Braconidae</taxon>
        <taxon>Microgastrinae</taxon>
        <taxon>Cotesia</taxon>
    </lineage>
</organism>
<dbReference type="Gene3D" id="3.30.420.10">
    <property type="entry name" value="Ribonuclease H-like superfamily/Ribonuclease H"/>
    <property type="match status" value="1"/>
</dbReference>
<dbReference type="GO" id="GO:0003676">
    <property type="term" value="F:nucleic acid binding"/>
    <property type="evidence" value="ECO:0007669"/>
    <property type="project" value="InterPro"/>
</dbReference>
<evidence type="ECO:0000313" key="2">
    <source>
        <dbReference type="EMBL" id="CAG5079341.1"/>
    </source>
</evidence>
<sequence length="212" mass="23948">MLTTCDHPLIDKLENIIKLEDNPTKINRDGKILFVDYFRDHQKIQHLIRSSLTPSCYDYQLSTTWYGPLISFAKGEKIKRLDVSDSFFKEIFQEVLKNSTCFFTDGSWSPNSVFGSFAIVGGSDNVELEFRTSKIASIFTLEGMAIMEALKLILKSSQRKFVIFSDSRSVLEALVSNKYLGKKSYWQGAECMVGTVESIAAIAVVKFSLNHA</sequence>
<dbReference type="Proteomes" id="UP000786811">
    <property type="component" value="Unassembled WGS sequence"/>
</dbReference>
<feature type="domain" description="RNase H type-1" evidence="1">
    <location>
        <begin position="98"/>
        <end position="187"/>
    </location>
</feature>
<gene>
    <name evidence="2" type="ORF">HICCMSTLAB_LOCUS2987</name>
</gene>
<dbReference type="OrthoDB" id="7701509at2759"/>
<dbReference type="EMBL" id="CAJNRD030001117">
    <property type="protein sequence ID" value="CAG5079341.1"/>
    <property type="molecule type" value="Genomic_DNA"/>
</dbReference>
<accession>A0A8J2MGY3</accession>